<dbReference type="InterPro" id="IPR023393">
    <property type="entry name" value="START-like_dom_sf"/>
</dbReference>
<organism evidence="1 2">
    <name type="scientific">Actinomycetospora rhizophila</name>
    <dbReference type="NCBI Taxonomy" id="1416876"/>
    <lineage>
        <taxon>Bacteria</taxon>
        <taxon>Bacillati</taxon>
        <taxon>Actinomycetota</taxon>
        <taxon>Actinomycetes</taxon>
        <taxon>Pseudonocardiales</taxon>
        <taxon>Pseudonocardiaceae</taxon>
        <taxon>Actinomycetospora</taxon>
    </lineage>
</organism>
<gene>
    <name evidence="1" type="ORF">ACFPK1_10250</name>
</gene>
<proteinExistence type="predicted"/>
<dbReference type="CDD" id="cd07812">
    <property type="entry name" value="SRPBCC"/>
    <property type="match status" value="1"/>
</dbReference>
<dbReference type="Gene3D" id="3.30.530.20">
    <property type="match status" value="1"/>
</dbReference>
<keyword evidence="2" id="KW-1185">Reference proteome</keyword>
<evidence type="ECO:0000313" key="2">
    <source>
        <dbReference type="Proteomes" id="UP001596175"/>
    </source>
</evidence>
<protein>
    <submittedName>
        <fullName evidence="1">SRPBCC family protein</fullName>
    </submittedName>
</protein>
<dbReference type="InterPro" id="IPR019587">
    <property type="entry name" value="Polyketide_cyclase/dehydratase"/>
</dbReference>
<dbReference type="Proteomes" id="UP001596175">
    <property type="component" value="Unassembled WGS sequence"/>
</dbReference>
<dbReference type="Pfam" id="PF10604">
    <property type="entry name" value="Polyketide_cyc2"/>
    <property type="match status" value="1"/>
</dbReference>
<name>A0ABV9ZC81_9PSEU</name>
<reference evidence="2" key="1">
    <citation type="journal article" date="2019" name="Int. J. Syst. Evol. Microbiol.">
        <title>The Global Catalogue of Microorganisms (GCM) 10K type strain sequencing project: providing services to taxonomists for standard genome sequencing and annotation.</title>
        <authorList>
            <consortium name="The Broad Institute Genomics Platform"/>
            <consortium name="The Broad Institute Genome Sequencing Center for Infectious Disease"/>
            <person name="Wu L."/>
            <person name="Ma J."/>
        </authorList>
    </citation>
    <scope>NUCLEOTIDE SEQUENCE [LARGE SCALE GENOMIC DNA]</scope>
    <source>
        <strain evidence="2">XZYJ18</strain>
    </source>
</reference>
<comment type="caution">
    <text evidence="1">The sequence shown here is derived from an EMBL/GenBank/DDBJ whole genome shotgun (WGS) entry which is preliminary data.</text>
</comment>
<evidence type="ECO:0000313" key="1">
    <source>
        <dbReference type="EMBL" id="MFC5138612.1"/>
    </source>
</evidence>
<dbReference type="EMBL" id="JBHSKG010000004">
    <property type="protein sequence ID" value="MFC5138612.1"/>
    <property type="molecule type" value="Genomic_DNA"/>
</dbReference>
<sequence length="177" mass="20102">MRASLHRADREHLAMKYTVSIELALPREQVVHLLADPAHLPMWLRGLVVHEPLDGVHGQVGTRSRVVLRSGGQEMEGTETITRREPADLHGIPRDTVVHFEREIVAEGMWSATRDRLTDAGPERTLWASENEYRFGSVPMRLLAPVLRGVFRKQSRQHMQDFRAFAEHGTDVRDATG</sequence>
<accession>A0ABV9ZC81</accession>
<dbReference type="SUPFAM" id="SSF55961">
    <property type="entry name" value="Bet v1-like"/>
    <property type="match status" value="1"/>
</dbReference>
<dbReference type="RefSeq" id="WP_378020815.1">
    <property type="nucleotide sequence ID" value="NZ_JBHSKG010000004.1"/>
</dbReference>